<evidence type="ECO:0000259" key="1">
    <source>
        <dbReference type="Pfam" id="PF00651"/>
    </source>
</evidence>
<reference evidence="2 3" key="1">
    <citation type="journal article" date="2018" name="J. Allergy Clin. Immunol.">
        <title>High-quality assembly of Dermatophagoides pteronyssinus genome and transcriptome reveals a wide range of novel allergens.</title>
        <authorList>
            <person name="Liu X.Y."/>
            <person name="Yang K.Y."/>
            <person name="Wang M.Q."/>
            <person name="Kwok J.S."/>
            <person name="Zeng X."/>
            <person name="Yang Z."/>
            <person name="Xiao X.J."/>
            <person name="Lau C.P."/>
            <person name="Li Y."/>
            <person name="Huang Z.M."/>
            <person name="Ba J.G."/>
            <person name="Yim A.K."/>
            <person name="Ouyang C.Y."/>
            <person name="Ngai S.M."/>
            <person name="Chan T.F."/>
            <person name="Leung E.L."/>
            <person name="Liu L."/>
            <person name="Liu Z.G."/>
            <person name="Tsui S.K."/>
        </authorList>
    </citation>
    <scope>NUCLEOTIDE SEQUENCE [LARGE SCALE GENOMIC DNA]</scope>
    <source>
        <strain evidence="2">Derp</strain>
    </source>
</reference>
<dbReference type="SUPFAM" id="SSF54695">
    <property type="entry name" value="POZ domain"/>
    <property type="match status" value="1"/>
</dbReference>
<dbReference type="Pfam" id="PF00651">
    <property type="entry name" value="BTB"/>
    <property type="match status" value="1"/>
</dbReference>
<organism evidence="2 3">
    <name type="scientific">Dermatophagoides pteronyssinus</name>
    <name type="common">European house dust mite</name>
    <dbReference type="NCBI Taxonomy" id="6956"/>
    <lineage>
        <taxon>Eukaryota</taxon>
        <taxon>Metazoa</taxon>
        <taxon>Ecdysozoa</taxon>
        <taxon>Arthropoda</taxon>
        <taxon>Chelicerata</taxon>
        <taxon>Arachnida</taxon>
        <taxon>Acari</taxon>
        <taxon>Acariformes</taxon>
        <taxon>Sarcoptiformes</taxon>
        <taxon>Astigmata</taxon>
        <taxon>Psoroptidia</taxon>
        <taxon>Analgoidea</taxon>
        <taxon>Pyroglyphidae</taxon>
        <taxon>Dermatophagoidinae</taxon>
        <taxon>Dermatophagoides</taxon>
    </lineage>
</organism>
<dbReference type="InterPro" id="IPR011333">
    <property type="entry name" value="SKP1/BTB/POZ_sf"/>
</dbReference>
<evidence type="ECO:0000313" key="2">
    <source>
        <dbReference type="EMBL" id="KAH9413978.1"/>
    </source>
</evidence>
<dbReference type="Gene3D" id="3.30.710.10">
    <property type="entry name" value="Potassium Channel Kv1.1, Chain A"/>
    <property type="match status" value="1"/>
</dbReference>
<protein>
    <submittedName>
        <fullName evidence="2">RCC1 and BTB domain-containing protein 1</fullName>
    </submittedName>
</protein>
<dbReference type="InterPro" id="IPR000210">
    <property type="entry name" value="BTB/POZ_dom"/>
</dbReference>
<evidence type="ECO:0000313" key="3">
    <source>
        <dbReference type="Proteomes" id="UP000887458"/>
    </source>
</evidence>
<gene>
    <name evidence="2" type="primary">RCBTB1_26</name>
    <name evidence="2" type="ORF">DERP_012355</name>
</gene>
<accession>A0ABQ8IUI4</accession>
<dbReference type="EMBL" id="NJHN03000115">
    <property type="protein sequence ID" value="KAH9413978.1"/>
    <property type="molecule type" value="Genomic_DNA"/>
</dbReference>
<name>A0ABQ8IUI4_DERPT</name>
<sequence>MSSKYYSRMFSGDWQEVMINYDVYYSYLLMLHTGEIRINRSNIAEFIDLANCYGNEQLMKHCQTFIERSLNKKTLCTYLPLINKYELDICKTNLSN</sequence>
<keyword evidence="3" id="KW-1185">Reference proteome</keyword>
<reference evidence="2 3" key="2">
    <citation type="journal article" date="2022" name="Mol. Biol. Evol.">
        <title>Comparative Genomics Reveals Insights into the Divergent Evolution of Astigmatic Mites and Household Pest Adaptations.</title>
        <authorList>
            <person name="Xiong Q."/>
            <person name="Wan A.T."/>
            <person name="Liu X."/>
            <person name="Fung C.S."/>
            <person name="Xiao X."/>
            <person name="Malainual N."/>
            <person name="Hou J."/>
            <person name="Wang L."/>
            <person name="Wang M."/>
            <person name="Yang K.Y."/>
            <person name="Cui Y."/>
            <person name="Leung E.L."/>
            <person name="Nong W."/>
            <person name="Shin S.K."/>
            <person name="Au S.W."/>
            <person name="Jeong K.Y."/>
            <person name="Chew F.T."/>
            <person name="Hui J.H."/>
            <person name="Leung T.F."/>
            <person name="Tungtrongchitr A."/>
            <person name="Zhong N."/>
            <person name="Liu Z."/>
            <person name="Tsui S.K."/>
        </authorList>
    </citation>
    <scope>NUCLEOTIDE SEQUENCE [LARGE SCALE GENOMIC DNA]</scope>
    <source>
        <strain evidence="2">Derp</strain>
    </source>
</reference>
<comment type="caution">
    <text evidence="2">The sequence shown here is derived from an EMBL/GenBank/DDBJ whole genome shotgun (WGS) entry which is preliminary data.</text>
</comment>
<proteinExistence type="predicted"/>
<dbReference type="Proteomes" id="UP000887458">
    <property type="component" value="Unassembled WGS sequence"/>
</dbReference>
<feature type="domain" description="BTB" evidence="1">
    <location>
        <begin position="2"/>
        <end position="69"/>
    </location>
</feature>